<evidence type="ECO:0000259" key="2">
    <source>
        <dbReference type="PROSITE" id="PS50085"/>
    </source>
</evidence>
<evidence type="ECO:0000313" key="5">
    <source>
        <dbReference type="Proteomes" id="UP001470230"/>
    </source>
</evidence>
<protein>
    <recommendedName>
        <fullName evidence="2">Rap-GAP domain-containing protein</fullName>
    </recommendedName>
</protein>
<dbReference type="EMBL" id="JAPFFF010000404">
    <property type="protein sequence ID" value="KAK8834465.1"/>
    <property type="molecule type" value="Genomic_DNA"/>
</dbReference>
<dbReference type="InterPro" id="IPR027107">
    <property type="entry name" value="Tuberin/Ral-act_asu"/>
</dbReference>
<dbReference type="SUPFAM" id="SSF111347">
    <property type="entry name" value="Rap/Ran-GAP"/>
    <property type="match status" value="1"/>
</dbReference>
<dbReference type="PROSITE" id="PS50085">
    <property type="entry name" value="RAPGAP"/>
    <property type="match status" value="1"/>
</dbReference>
<keyword evidence="5" id="KW-1185">Reference proteome</keyword>
<dbReference type="PANTHER" id="PTHR10063:SF11">
    <property type="entry name" value="RHO GTPASE-ACTIVATING PROTEIN CG5521-RELATED"/>
    <property type="match status" value="1"/>
</dbReference>
<organism evidence="3 5">
    <name type="scientific">Tritrichomonas musculus</name>
    <dbReference type="NCBI Taxonomy" id="1915356"/>
    <lineage>
        <taxon>Eukaryota</taxon>
        <taxon>Metamonada</taxon>
        <taxon>Parabasalia</taxon>
        <taxon>Tritrichomonadida</taxon>
        <taxon>Tritrichomonadidae</taxon>
        <taxon>Tritrichomonas</taxon>
    </lineage>
</organism>
<name>A0ABR2GKJ6_9EUKA</name>
<comment type="caution">
    <text evidence="3">The sequence shown here is derived from an EMBL/GenBank/DDBJ whole genome shotgun (WGS) entry which is preliminary data.</text>
</comment>
<keyword evidence="1" id="KW-0343">GTPase activation</keyword>
<evidence type="ECO:0000313" key="3">
    <source>
        <dbReference type="EMBL" id="KAK8834465.1"/>
    </source>
</evidence>
<gene>
    <name evidence="4" type="ORF">M9Y10_009034</name>
    <name evidence="3" type="ORF">M9Y10_030585</name>
</gene>
<feature type="domain" description="Rap-GAP" evidence="2">
    <location>
        <begin position="1146"/>
        <end position="1361"/>
    </location>
</feature>
<dbReference type="PANTHER" id="PTHR10063">
    <property type="entry name" value="TUBERIN"/>
    <property type="match status" value="1"/>
</dbReference>
<dbReference type="Proteomes" id="UP001470230">
    <property type="component" value="Unassembled WGS sequence"/>
</dbReference>
<reference evidence="3 5" key="1">
    <citation type="submission" date="2024-04" db="EMBL/GenBank/DDBJ databases">
        <title>Tritrichomonas musculus Genome.</title>
        <authorList>
            <person name="Alves-Ferreira E."/>
            <person name="Grigg M."/>
            <person name="Lorenzi H."/>
            <person name="Galac M."/>
        </authorList>
    </citation>
    <scope>NUCLEOTIDE SEQUENCE [LARGE SCALE GENOMIC DNA]</scope>
    <source>
        <strain evidence="3 5">EAF2021</strain>
    </source>
</reference>
<accession>A0ABR2GKJ6</accession>
<dbReference type="InterPro" id="IPR000331">
    <property type="entry name" value="Rap/Ran_GAP_dom"/>
</dbReference>
<evidence type="ECO:0000256" key="1">
    <source>
        <dbReference type="ARBA" id="ARBA00022468"/>
    </source>
</evidence>
<dbReference type="Pfam" id="PF02145">
    <property type="entry name" value="Rap_GAP"/>
    <property type="match status" value="1"/>
</dbReference>
<dbReference type="InterPro" id="IPR035974">
    <property type="entry name" value="Rap/Ran-GAP_sf"/>
</dbReference>
<dbReference type="EMBL" id="JAPFFF010000014">
    <property type="protein sequence ID" value="KAK8871121.1"/>
    <property type="molecule type" value="Genomic_DNA"/>
</dbReference>
<proteinExistence type="predicted"/>
<evidence type="ECO:0000313" key="4">
    <source>
        <dbReference type="EMBL" id="KAK8871121.1"/>
    </source>
</evidence>
<sequence>MGHPGLNFVKQINSDRFDLKSFIANHLEEFFKQLNLYIQSLHKYDKRKEIIIPSKRINAIMIVNALEKILPSVKQSDFPICSARDIDSIFSFLLHPDTPSDVHIPSSILFKNFAKKLDDNILQQLNVSFYFLIPFSKLARNDEEYQNVIKNYPKNVCGLNSSGNSITTEEAYSETAEFFKFIVDIYLLKNVKSPIQFLFNEVFPTIYHKQIQYAGYQNKKATGFNNPAPSRLHNEVLYFFDLVRQSKCNLLPFGDTKEKIKILLAILSDSSGQNGDENAEITFSIMNIFTQEPLFGNFKIQNQLYTLIETVISLMNSFSQETKKKSNPKAALFLSNLIYSEFKSMNGEDLTINMLTYMYQKASNEPLIILVQESAMLFVINNKINNPKIWDIIVSQIKSKPIAAVSSCRFSMYLATLLVPLFYKINIEETINLCSTISLRSKRNRLVNNYDFVAENIEMICKEPSKFVSSCLELGFKPLAQYISFFEGYPFPEIRYVPTKLEGIVELKNFLLPHFDFLSSDNMDGKEQENLFSIKFTYYYTILKLQRFPLEIKFDHTAFLSYYGKLLIEFCLKSNLLDHINKAVFSLLAEAINDSFLQSYVNSSVLTHWYMILYLYILSNNNELSETAFIAASKTLRIGFVGSTILIPLLLYSLENGLVSTLMNMKPEEKRDRTTSLIDMHIGTVIKESNDSSKSLLRAAMGNVNNNLSKYLKDRNGDLASPVVGFLSMAPLFQHYVKVPDSFINYIKQMISANPNNFHPKSSDIINQITTPNDNYISSVLNCFKMFKNCCCVVTAASVLIVNEIVKENPNIQFINSLLSFYNDPIIIIHSVETLNCLMGMMEYFQTLNKICQDAVLQLVTNLTNETVKITYADPPDWIYTAITTLLSLLIHTYPIVKSTDNAQRFCQFLTTFSSSPDKPENYIENLISLAHHSIDLMSVYYGSYPFPNSSIFPSNMSLTADKDNFYYIGNHTLVHASAVKKGEGIDNSDDEVQIDVINEVGKFSYAFKSISNDLFKEEKIDEIDIPLNSEKEESARIEKQYISEITEPPSISITQYEETERNGSKLPTDVIDGNDPEIQQNIKNIIEAKEKMMTGKLERLKIRPFSSVNKLYSAYTPLSIFNFINFANKEKVKKIENTKASKVLLDKIENHSHRIRMKIGVVYVGLHKDDQDMIFSTKLEDTSNQFKEFLIGLGYPINLSTHSPLYNGGLDLKGERSGKTSIYYTDFNNEIMFHVGPLLPTSETDSQQVLKKRHIGNDHIYIIYVDNDHDYNPSTISSQFGMMQIIVYPIRKTGLYRIEIYSRENEVPYFGPLRNGTVVQKRALPSLVRSTAIVTMMNLWCQQKEFFHPTIELALMIDELSKKHSVNDDDNSYKAIEELLAIRPDC</sequence>
<dbReference type="Gene3D" id="3.40.50.11210">
    <property type="entry name" value="Rap/Ran-GAP"/>
    <property type="match status" value="1"/>
</dbReference>